<reference evidence="2 3" key="1">
    <citation type="submission" date="2020-07" db="EMBL/GenBank/DDBJ databases">
        <title>Taxonomic revisions and descriptions of new bacterial species based on genomic comparisons in the high-G+C-content subgroup of the family Alcaligenaceae.</title>
        <authorList>
            <person name="Szabo A."/>
            <person name="Felfoldi T."/>
        </authorList>
    </citation>
    <scope>NUCLEOTIDE SEQUENCE [LARGE SCALE GENOMIC DNA]</scope>
    <source>
        <strain evidence="2 3">LMG 24012</strain>
    </source>
</reference>
<proteinExistence type="predicted"/>
<evidence type="ECO:0000256" key="1">
    <source>
        <dbReference type="SAM" id="Phobius"/>
    </source>
</evidence>
<keyword evidence="3" id="KW-1185">Reference proteome</keyword>
<dbReference type="EMBL" id="JACCEM010000003">
    <property type="protein sequence ID" value="NYT49142.1"/>
    <property type="molecule type" value="Genomic_DNA"/>
</dbReference>
<dbReference type="AlphaFoldDB" id="A0A853FZS2"/>
<feature type="transmembrane region" description="Helical" evidence="1">
    <location>
        <begin position="47"/>
        <end position="68"/>
    </location>
</feature>
<protein>
    <submittedName>
        <fullName evidence="2">Uncharacterized protein</fullName>
    </submittedName>
</protein>
<evidence type="ECO:0000313" key="3">
    <source>
        <dbReference type="Proteomes" id="UP000559809"/>
    </source>
</evidence>
<organism evidence="2 3">
    <name type="scientific">Parapusillimonas granuli</name>
    <dbReference type="NCBI Taxonomy" id="380911"/>
    <lineage>
        <taxon>Bacteria</taxon>
        <taxon>Pseudomonadati</taxon>
        <taxon>Pseudomonadota</taxon>
        <taxon>Betaproteobacteria</taxon>
        <taxon>Burkholderiales</taxon>
        <taxon>Alcaligenaceae</taxon>
        <taxon>Parapusillimonas</taxon>
    </lineage>
</organism>
<name>A0A853FZS2_9BURK</name>
<keyword evidence="1" id="KW-1133">Transmembrane helix</keyword>
<feature type="transmembrane region" description="Helical" evidence="1">
    <location>
        <begin position="112"/>
        <end position="133"/>
    </location>
</feature>
<comment type="caution">
    <text evidence="2">The sequence shown here is derived from an EMBL/GenBank/DDBJ whole genome shotgun (WGS) entry which is preliminary data.</text>
</comment>
<sequence>MPRIIHPVAGLIALLTIATFWISTASTELFASDAAVAAVKTAIPWGFILLIPALAITGGSGFALTKGARKGLVGAKLKRMPFIAANGLLILVPAALFLAAKARAGEFDAMFYVIQVLELLAGAVNIALLALNMRDGMALARRRRGLRN</sequence>
<keyword evidence="1" id="KW-0812">Transmembrane</keyword>
<gene>
    <name evidence="2" type="ORF">H0A72_07430</name>
</gene>
<accession>A0A853FZS2</accession>
<evidence type="ECO:0000313" key="2">
    <source>
        <dbReference type="EMBL" id="NYT49142.1"/>
    </source>
</evidence>
<dbReference type="Proteomes" id="UP000559809">
    <property type="component" value="Unassembled WGS sequence"/>
</dbReference>
<feature type="transmembrane region" description="Helical" evidence="1">
    <location>
        <begin position="80"/>
        <end position="100"/>
    </location>
</feature>
<keyword evidence="1" id="KW-0472">Membrane</keyword>